<accession>A0A0R1WBN8</accession>
<organism evidence="1 2">
    <name type="scientific">Companilactobacillus nantensis DSM 16982</name>
    <dbReference type="NCBI Taxonomy" id="1423774"/>
    <lineage>
        <taxon>Bacteria</taxon>
        <taxon>Bacillati</taxon>
        <taxon>Bacillota</taxon>
        <taxon>Bacilli</taxon>
        <taxon>Lactobacillales</taxon>
        <taxon>Lactobacillaceae</taxon>
        <taxon>Companilactobacillus</taxon>
    </lineage>
</organism>
<gene>
    <name evidence="1" type="ORF">FD31_GL001237</name>
</gene>
<dbReference type="RefSeq" id="WP_057892652.1">
    <property type="nucleotide sequence ID" value="NZ_AZFV01000023.1"/>
</dbReference>
<evidence type="ECO:0008006" key="3">
    <source>
        <dbReference type="Google" id="ProtNLM"/>
    </source>
</evidence>
<evidence type="ECO:0000313" key="2">
    <source>
        <dbReference type="Proteomes" id="UP000051302"/>
    </source>
</evidence>
<keyword evidence="2" id="KW-1185">Reference proteome</keyword>
<protein>
    <recommendedName>
        <fullName evidence="3">Phage protein</fullName>
    </recommendedName>
</protein>
<comment type="caution">
    <text evidence="1">The sequence shown here is derived from an EMBL/GenBank/DDBJ whole genome shotgun (WGS) entry which is preliminary data.</text>
</comment>
<reference evidence="1 2" key="1">
    <citation type="journal article" date="2015" name="Genome Announc.">
        <title>Expanding the biotechnology potential of lactobacilli through comparative genomics of 213 strains and associated genera.</title>
        <authorList>
            <person name="Sun Z."/>
            <person name="Harris H.M."/>
            <person name="McCann A."/>
            <person name="Guo C."/>
            <person name="Argimon S."/>
            <person name="Zhang W."/>
            <person name="Yang X."/>
            <person name="Jeffery I.B."/>
            <person name="Cooney J.C."/>
            <person name="Kagawa T.F."/>
            <person name="Liu W."/>
            <person name="Song Y."/>
            <person name="Salvetti E."/>
            <person name="Wrobel A."/>
            <person name="Rasinkangas P."/>
            <person name="Parkhill J."/>
            <person name="Rea M.C."/>
            <person name="O'Sullivan O."/>
            <person name="Ritari J."/>
            <person name="Douillard F.P."/>
            <person name="Paul Ross R."/>
            <person name="Yang R."/>
            <person name="Briner A.E."/>
            <person name="Felis G.E."/>
            <person name="de Vos W.M."/>
            <person name="Barrangou R."/>
            <person name="Klaenhammer T.R."/>
            <person name="Caufield P.W."/>
            <person name="Cui Y."/>
            <person name="Zhang H."/>
            <person name="O'Toole P.W."/>
        </authorList>
    </citation>
    <scope>NUCLEOTIDE SEQUENCE [LARGE SCALE GENOMIC DNA]</scope>
    <source>
        <strain evidence="1 2">DSM 16982</strain>
    </source>
</reference>
<dbReference type="STRING" id="1423774.FD31_GL001237"/>
<dbReference type="PATRIC" id="fig|1423774.3.peg.1286"/>
<evidence type="ECO:0000313" key="1">
    <source>
        <dbReference type="EMBL" id="KRM15384.1"/>
    </source>
</evidence>
<name>A0A0R1WBN8_9LACO</name>
<dbReference type="EMBL" id="AZFV01000023">
    <property type="protein sequence ID" value="KRM15384.1"/>
    <property type="molecule type" value="Genomic_DNA"/>
</dbReference>
<dbReference type="Proteomes" id="UP000051302">
    <property type="component" value="Unassembled WGS sequence"/>
</dbReference>
<dbReference type="AlphaFoldDB" id="A0A0R1WBN8"/>
<proteinExistence type="predicted"/>
<sequence length="196" mass="22642">MSYSVIQLKELMNQDYDLNKVFSTFSSINGDVENFLLNKAVQFEKLDLSRTYLVFTSYKGKSVLAGYYSITNKPLIISKRNFSKLSSSLRKKLLGMGQKTERENYEIKSILVGQIGKNFNHKELISGTDILKLSYITINQIYQLIGGRIVYLEVDDDNHLRKFYNKNGFREVEGYRTPNNQCLYIKKISDIVSEDA</sequence>
<dbReference type="Gene3D" id="3.40.630.30">
    <property type="match status" value="1"/>
</dbReference>